<name>A0AAW3URE8_9BURK</name>
<evidence type="ECO:0000313" key="3">
    <source>
        <dbReference type="Proteomes" id="UP000518681"/>
    </source>
</evidence>
<accession>A0AAW3URE8</accession>
<protein>
    <submittedName>
        <fullName evidence="2">Phospholipase C</fullName>
    </submittedName>
</protein>
<organism evidence="2 3">
    <name type="scientific">Paraburkholderia fungorum</name>
    <dbReference type="NCBI Taxonomy" id="134537"/>
    <lineage>
        <taxon>Bacteria</taxon>
        <taxon>Pseudomonadati</taxon>
        <taxon>Pseudomonadota</taxon>
        <taxon>Betaproteobacteria</taxon>
        <taxon>Burkholderiales</taxon>
        <taxon>Burkholderiaceae</taxon>
        <taxon>Paraburkholderia</taxon>
    </lineage>
</organism>
<dbReference type="Gene3D" id="3.40.720.10">
    <property type="entry name" value="Alkaline Phosphatase, subunit A"/>
    <property type="match status" value="1"/>
</dbReference>
<feature type="region of interest" description="Disordered" evidence="1">
    <location>
        <begin position="1"/>
        <end position="24"/>
    </location>
</feature>
<evidence type="ECO:0000256" key="1">
    <source>
        <dbReference type="SAM" id="MobiDB-lite"/>
    </source>
</evidence>
<feature type="compositionally biased region" description="Basic and acidic residues" evidence="1">
    <location>
        <begin position="1"/>
        <end position="11"/>
    </location>
</feature>
<gene>
    <name evidence="2" type="ORF">GGD69_002042</name>
</gene>
<reference evidence="2 3" key="1">
    <citation type="submission" date="2020-08" db="EMBL/GenBank/DDBJ databases">
        <title>Genomic Encyclopedia of Type Strains, Phase IV (KMG-V): Genome sequencing to study the core and pangenomes of soil and plant-associated prokaryotes.</title>
        <authorList>
            <person name="Whitman W."/>
        </authorList>
    </citation>
    <scope>NUCLEOTIDE SEQUENCE [LARGE SCALE GENOMIC DNA]</scope>
    <source>
        <strain evidence="2 3">SEMIA 4013</strain>
    </source>
</reference>
<dbReference type="Proteomes" id="UP000518681">
    <property type="component" value="Unassembled WGS sequence"/>
</dbReference>
<dbReference type="InterPro" id="IPR017850">
    <property type="entry name" value="Alkaline_phosphatase_core_sf"/>
</dbReference>
<sequence>MASDSNADKPQNEPGRAGGLPAPSSSGIDFIVLATMENRSFDHFLSWVPGAEGMPANQQFKDAFGAVQTPFLLSANPSYGYQACSYQDPNHGY</sequence>
<dbReference type="AlphaFoldDB" id="A0AAW3URE8"/>
<comment type="caution">
    <text evidence="2">The sequence shown here is derived from an EMBL/GenBank/DDBJ whole genome shotgun (WGS) entry which is preliminary data.</text>
</comment>
<dbReference type="EMBL" id="JACIIK010000003">
    <property type="protein sequence ID" value="MBB6201193.1"/>
    <property type="molecule type" value="Genomic_DNA"/>
</dbReference>
<proteinExistence type="predicted"/>
<evidence type="ECO:0000313" key="2">
    <source>
        <dbReference type="EMBL" id="MBB6201193.1"/>
    </source>
</evidence>